<dbReference type="Proteomes" id="UP001597299">
    <property type="component" value="Unassembled WGS sequence"/>
</dbReference>
<feature type="region of interest" description="Disordered" evidence="1">
    <location>
        <begin position="34"/>
        <end position="59"/>
    </location>
</feature>
<reference evidence="4" key="1">
    <citation type="journal article" date="2019" name="Int. J. Syst. Evol. Microbiol.">
        <title>The Global Catalogue of Microorganisms (GCM) 10K type strain sequencing project: providing services to taxonomists for standard genome sequencing and annotation.</title>
        <authorList>
            <consortium name="The Broad Institute Genomics Platform"/>
            <consortium name="The Broad Institute Genome Sequencing Center for Infectious Disease"/>
            <person name="Wu L."/>
            <person name="Ma J."/>
        </authorList>
    </citation>
    <scope>NUCLEOTIDE SEQUENCE [LARGE SCALE GENOMIC DNA]</scope>
    <source>
        <strain evidence="4">CCM 7435</strain>
    </source>
</reference>
<feature type="compositionally biased region" description="Pro residues" evidence="1">
    <location>
        <begin position="125"/>
        <end position="141"/>
    </location>
</feature>
<dbReference type="EMBL" id="JBHUHD010000001">
    <property type="protein sequence ID" value="MFD2140735.1"/>
    <property type="molecule type" value="Genomic_DNA"/>
</dbReference>
<keyword evidence="2" id="KW-0732">Signal</keyword>
<protein>
    <submittedName>
        <fullName evidence="3">Uncharacterized protein</fullName>
    </submittedName>
</protein>
<feature type="region of interest" description="Disordered" evidence="1">
    <location>
        <begin position="115"/>
        <end position="156"/>
    </location>
</feature>
<evidence type="ECO:0000256" key="2">
    <source>
        <dbReference type="SAM" id="SignalP"/>
    </source>
</evidence>
<sequence length="185" mass="19640">MIRIVLARRVLASRILANIAVPTVMALALASAGRAQPAPGGPPPPPPGAGASSREAPNFTMQPVEGGVLRLDTRSGTMSFCASRGGVWRCEALPDERAALEAEIARLRERLAAGGGGVPDIAGPPREPPSAAPAPDAAPPAKPDEERGRFDAAMEEAMRRAETMFRRFYEMLERLRDNPPQGEKL</sequence>
<evidence type="ECO:0000256" key="1">
    <source>
        <dbReference type="SAM" id="MobiDB-lite"/>
    </source>
</evidence>
<proteinExistence type="predicted"/>
<dbReference type="RefSeq" id="WP_246548136.1">
    <property type="nucleotide sequence ID" value="NZ_JAHBGB010000002.1"/>
</dbReference>
<organism evidence="3 4">
    <name type="scientific">Ancylobacter oerskovii</name>
    <dbReference type="NCBI Taxonomy" id="459519"/>
    <lineage>
        <taxon>Bacteria</taxon>
        <taxon>Pseudomonadati</taxon>
        <taxon>Pseudomonadota</taxon>
        <taxon>Alphaproteobacteria</taxon>
        <taxon>Hyphomicrobiales</taxon>
        <taxon>Xanthobacteraceae</taxon>
        <taxon>Ancylobacter</taxon>
    </lineage>
</organism>
<evidence type="ECO:0000313" key="3">
    <source>
        <dbReference type="EMBL" id="MFD2140735.1"/>
    </source>
</evidence>
<feature type="compositionally biased region" description="Pro residues" evidence="1">
    <location>
        <begin position="39"/>
        <end position="48"/>
    </location>
</feature>
<gene>
    <name evidence="3" type="ORF">ACFSNC_10020</name>
</gene>
<feature type="chain" id="PRO_5046636934" evidence="2">
    <location>
        <begin position="38"/>
        <end position="185"/>
    </location>
</feature>
<name>A0ABW4YWP5_9HYPH</name>
<feature type="signal peptide" evidence="2">
    <location>
        <begin position="1"/>
        <end position="37"/>
    </location>
</feature>
<feature type="compositionally biased region" description="Basic and acidic residues" evidence="1">
    <location>
        <begin position="142"/>
        <end position="156"/>
    </location>
</feature>
<comment type="caution">
    <text evidence="3">The sequence shown here is derived from an EMBL/GenBank/DDBJ whole genome shotgun (WGS) entry which is preliminary data.</text>
</comment>
<keyword evidence="4" id="KW-1185">Reference proteome</keyword>
<evidence type="ECO:0000313" key="4">
    <source>
        <dbReference type="Proteomes" id="UP001597299"/>
    </source>
</evidence>
<accession>A0ABW4YWP5</accession>